<accession>A0A553FUJ7</accession>
<dbReference type="Proteomes" id="UP000320443">
    <property type="component" value="Unassembled WGS sequence"/>
</dbReference>
<sequence length="397" mass="44760">MTSSPSQRLAWPDVAKGISILGVVLLHITLTVPESKDTWLAAFNVWLDPLRLPLFFLVSGFFAQKVFRFSFAELFTRRLWYFLVPYVVWMLVEQQTKRVEYHWVFGDPVFDFSQMTASLLVGHSMAWFLHSLILFNLFLWCVRKLPGWAALALSFSPILFIAWQAQFTSIAKAIMFLPVFVAAACFRDAISAFASAIEAPFKGEWDYRSFWAYSGMVGAYAIGFFIRRTWDSYAGAVEVTWLLPGTEALVRDDVHILVRMVEQFFEVPVGIAVAVAVSYIPVLSTGLRFIGSHTLPIYLGHPIGLTVLYGYPMALNPREVSLAGQWPLENTWFWLSMCFVYCAIASLVLWALGKVPVVGWTLKPPPIGASRRTTEPPSAGLSLSQKLTETRNATTRK</sequence>
<evidence type="ECO:0000259" key="3">
    <source>
        <dbReference type="Pfam" id="PF01757"/>
    </source>
</evidence>
<feature type="transmembrane region" description="Helical" evidence="2">
    <location>
        <begin position="9"/>
        <end position="30"/>
    </location>
</feature>
<evidence type="ECO:0000256" key="1">
    <source>
        <dbReference type="SAM" id="MobiDB-lite"/>
    </source>
</evidence>
<feature type="transmembrane region" description="Helical" evidence="2">
    <location>
        <begin position="50"/>
        <end position="67"/>
    </location>
</feature>
<keyword evidence="2" id="KW-0472">Membrane</keyword>
<feature type="region of interest" description="Disordered" evidence="1">
    <location>
        <begin position="369"/>
        <end position="397"/>
    </location>
</feature>
<dbReference type="InterPro" id="IPR052734">
    <property type="entry name" value="Nod_factor_acetyltransferase"/>
</dbReference>
<organism evidence="4 5">
    <name type="scientific">Corynebacterium hiratae</name>
    <dbReference type="NCBI Taxonomy" id="3139423"/>
    <lineage>
        <taxon>Bacteria</taxon>
        <taxon>Bacillati</taxon>
        <taxon>Actinomycetota</taxon>
        <taxon>Actinomycetes</taxon>
        <taxon>Mycobacteriales</taxon>
        <taxon>Corynebacteriaceae</taxon>
        <taxon>Corynebacterium</taxon>
    </lineage>
</organism>
<comment type="caution">
    <text evidence="4">The sequence shown here is derived from an EMBL/GenBank/DDBJ whole genome shotgun (WGS) entry which is preliminary data.</text>
</comment>
<evidence type="ECO:0000313" key="4">
    <source>
        <dbReference type="EMBL" id="TRX60924.1"/>
    </source>
</evidence>
<dbReference type="Pfam" id="PF01757">
    <property type="entry name" value="Acyl_transf_3"/>
    <property type="match status" value="1"/>
</dbReference>
<keyword evidence="4" id="KW-0012">Acyltransferase</keyword>
<dbReference type="InterPro" id="IPR002656">
    <property type="entry name" value="Acyl_transf_3_dom"/>
</dbReference>
<evidence type="ECO:0000256" key="2">
    <source>
        <dbReference type="SAM" id="Phobius"/>
    </source>
</evidence>
<feature type="transmembrane region" description="Helical" evidence="2">
    <location>
        <begin position="148"/>
        <end position="167"/>
    </location>
</feature>
<keyword evidence="2" id="KW-0812">Transmembrane</keyword>
<reference evidence="4 5" key="1">
    <citation type="submission" date="2019-07" db="EMBL/GenBank/DDBJ databases">
        <title>Draft genome of C. aurimucosum strain 2274.</title>
        <authorList>
            <person name="Pacheco L.G.C."/>
            <person name="Aguiar E.R.G.R."/>
            <person name="Santos C.S."/>
            <person name="Rocha D.J.P.G."/>
            <person name="Sant'Anna L.O."/>
            <person name="Mattos-Guaraldi A.L."/>
            <person name="Santos L.S."/>
        </authorList>
    </citation>
    <scope>NUCLEOTIDE SEQUENCE [LARGE SCALE GENOMIC DNA]</scope>
    <source>
        <strain evidence="4 5">2274</strain>
    </source>
</reference>
<dbReference type="EMBL" id="VKDK01000014">
    <property type="protein sequence ID" value="TRX60924.1"/>
    <property type="molecule type" value="Genomic_DNA"/>
</dbReference>
<keyword evidence="2" id="KW-1133">Transmembrane helix</keyword>
<dbReference type="AlphaFoldDB" id="A0A553FUJ7"/>
<name>A0A553FUJ7_9CORY</name>
<dbReference type="GO" id="GO:0016747">
    <property type="term" value="F:acyltransferase activity, transferring groups other than amino-acyl groups"/>
    <property type="evidence" value="ECO:0007669"/>
    <property type="project" value="InterPro"/>
</dbReference>
<dbReference type="PANTHER" id="PTHR37312">
    <property type="entry name" value="MEMBRANE-BOUND ACYLTRANSFERASE YKRP-RELATED"/>
    <property type="match status" value="1"/>
</dbReference>
<feature type="transmembrane region" description="Helical" evidence="2">
    <location>
        <begin position="79"/>
        <end position="96"/>
    </location>
</feature>
<feature type="transmembrane region" description="Helical" evidence="2">
    <location>
        <begin position="116"/>
        <end position="141"/>
    </location>
</feature>
<gene>
    <name evidence="4" type="ORF">FNY97_08830</name>
</gene>
<feature type="transmembrane region" description="Helical" evidence="2">
    <location>
        <begin position="264"/>
        <end position="283"/>
    </location>
</feature>
<feature type="transmembrane region" description="Helical" evidence="2">
    <location>
        <begin position="209"/>
        <end position="226"/>
    </location>
</feature>
<feature type="transmembrane region" description="Helical" evidence="2">
    <location>
        <begin position="295"/>
        <end position="312"/>
    </location>
</feature>
<evidence type="ECO:0000313" key="5">
    <source>
        <dbReference type="Proteomes" id="UP000320443"/>
    </source>
</evidence>
<keyword evidence="5" id="KW-1185">Reference proteome</keyword>
<feature type="domain" description="Acyltransferase 3" evidence="3">
    <location>
        <begin position="10"/>
        <end position="349"/>
    </location>
</feature>
<proteinExistence type="predicted"/>
<keyword evidence="4" id="KW-0808">Transferase</keyword>
<dbReference type="PANTHER" id="PTHR37312:SF1">
    <property type="entry name" value="MEMBRANE-BOUND ACYLTRANSFERASE YKRP-RELATED"/>
    <property type="match status" value="1"/>
</dbReference>
<feature type="transmembrane region" description="Helical" evidence="2">
    <location>
        <begin position="332"/>
        <end position="353"/>
    </location>
</feature>
<feature type="compositionally biased region" description="Polar residues" evidence="1">
    <location>
        <begin position="381"/>
        <end position="397"/>
    </location>
</feature>
<protein>
    <submittedName>
        <fullName evidence="4">Acyltransferase family protein</fullName>
    </submittedName>
</protein>
<feature type="transmembrane region" description="Helical" evidence="2">
    <location>
        <begin position="173"/>
        <end position="197"/>
    </location>
</feature>